<dbReference type="Proteomes" id="UP000886998">
    <property type="component" value="Unassembled WGS sequence"/>
</dbReference>
<accession>A0A8X7BXL2</accession>
<dbReference type="AlphaFoldDB" id="A0A8X7BXL2"/>
<comment type="caution">
    <text evidence="1">The sequence shown here is derived from an EMBL/GenBank/DDBJ whole genome shotgun (WGS) entry which is preliminary data.</text>
</comment>
<reference evidence="1" key="1">
    <citation type="submission" date="2020-08" db="EMBL/GenBank/DDBJ databases">
        <title>Multicomponent nature underlies the extraordinary mechanical properties of spider dragline silk.</title>
        <authorList>
            <person name="Kono N."/>
            <person name="Nakamura H."/>
            <person name="Mori M."/>
            <person name="Yoshida Y."/>
            <person name="Ohtoshi R."/>
            <person name="Malay A.D."/>
            <person name="Moran D.A.P."/>
            <person name="Tomita M."/>
            <person name="Numata K."/>
            <person name="Arakawa K."/>
        </authorList>
    </citation>
    <scope>NUCLEOTIDE SEQUENCE</scope>
</reference>
<evidence type="ECO:0000313" key="2">
    <source>
        <dbReference type="Proteomes" id="UP000886998"/>
    </source>
</evidence>
<gene>
    <name evidence="1" type="ORF">TNIN_342201</name>
</gene>
<proteinExistence type="predicted"/>
<dbReference type="EMBL" id="BMAV01005614">
    <property type="protein sequence ID" value="GFY46788.1"/>
    <property type="molecule type" value="Genomic_DNA"/>
</dbReference>
<protein>
    <submittedName>
        <fullName evidence="1">Uncharacterized protein</fullName>
    </submittedName>
</protein>
<keyword evidence="2" id="KW-1185">Reference proteome</keyword>
<name>A0A8X7BXL2_9ARAC</name>
<organism evidence="1 2">
    <name type="scientific">Trichonephila inaurata madagascariensis</name>
    <dbReference type="NCBI Taxonomy" id="2747483"/>
    <lineage>
        <taxon>Eukaryota</taxon>
        <taxon>Metazoa</taxon>
        <taxon>Ecdysozoa</taxon>
        <taxon>Arthropoda</taxon>
        <taxon>Chelicerata</taxon>
        <taxon>Arachnida</taxon>
        <taxon>Araneae</taxon>
        <taxon>Araneomorphae</taxon>
        <taxon>Entelegynae</taxon>
        <taxon>Araneoidea</taxon>
        <taxon>Nephilidae</taxon>
        <taxon>Trichonephila</taxon>
        <taxon>Trichonephila inaurata</taxon>
    </lineage>
</organism>
<sequence length="115" mass="12965">MAFFGEKQDLILLAKELGRRESDKRPIIDLKDLIIESKDYEQEFVKAQLSVILEERIRVVSPMLDTSMGTTPICDVDLPVKVMGMMPEVNVIKNELALTCAFRNGILLNPSAMLL</sequence>
<evidence type="ECO:0000313" key="1">
    <source>
        <dbReference type="EMBL" id="GFY46788.1"/>
    </source>
</evidence>